<dbReference type="CDD" id="cd18787">
    <property type="entry name" value="SF2_C_DEAD"/>
    <property type="match status" value="1"/>
</dbReference>
<feature type="short sequence motif" description="Q motif" evidence="6">
    <location>
        <begin position="147"/>
        <end position="175"/>
    </location>
</feature>
<evidence type="ECO:0000256" key="8">
    <source>
        <dbReference type="SAM" id="MobiDB-lite"/>
    </source>
</evidence>
<feature type="domain" description="Helicase C-terminal" evidence="10">
    <location>
        <begin position="367"/>
        <end position="530"/>
    </location>
</feature>
<dbReference type="AlphaFoldDB" id="B6AE03"/>
<feature type="compositionally biased region" description="Low complexity" evidence="8">
    <location>
        <begin position="537"/>
        <end position="551"/>
    </location>
</feature>
<dbReference type="GO" id="GO:0005524">
    <property type="term" value="F:ATP binding"/>
    <property type="evidence" value="ECO:0007669"/>
    <property type="project" value="UniProtKB-KW"/>
</dbReference>
<organism evidence="12 13">
    <name type="scientific">Cryptosporidium muris (strain RN66)</name>
    <dbReference type="NCBI Taxonomy" id="441375"/>
    <lineage>
        <taxon>Eukaryota</taxon>
        <taxon>Sar</taxon>
        <taxon>Alveolata</taxon>
        <taxon>Apicomplexa</taxon>
        <taxon>Conoidasida</taxon>
        <taxon>Coccidia</taxon>
        <taxon>Eucoccidiorida</taxon>
        <taxon>Eimeriorina</taxon>
        <taxon>Cryptosporidiidae</taxon>
        <taxon>Cryptosporidium</taxon>
    </lineage>
</organism>
<comment type="similarity">
    <text evidence="7">Belongs to the DEAD box helicase family.</text>
</comment>
<dbReference type="Pfam" id="PF00271">
    <property type="entry name" value="Helicase_C"/>
    <property type="match status" value="1"/>
</dbReference>
<dbReference type="GO" id="GO:0003676">
    <property type="term" value="F:nucleic acid binding"/>
    <property type="evidence" value="ECO:0007669"/>
    <property type="project" value="InterPro"/>
</dbReference>
<evidence type="ECO:0000256" key="2">
    <source>
        <dbReference type="ARBA" id="ARBA00022741"/>
    </source>
</evidence>
<feature type="compositionally biased region" description="Polar residues" evidence="8">
    <location>
        <begin position="552"/>
        <end position="562"/>
    </location>
</feature>
<dbReference type="RefSeq" id="XP_002140793.1">
    <property type="nucleotide sequence ID" value="XM_002140757.1"/>
</dbReference>
<dbReference type="SMART" id="SM00487">
    <property type="entry name" value="DEXDc"/>
    <property type="match status" value="1"/>
</dbReference>
<dbReference type="FunFam" id="3.40.50.300:FF:000008">
    <property type="entry name" value="ATP-dependent RNA helicase RhlB"/>
    <property type="match status" value="1"/>
</dbReference>
<dbReference type="PROSITE" id="PS51194">
    <property type="entry name" value="HELICASE_CTER"/>
    <property type="match status" value="1"/>
</dbReference>
<keyword evidence="3 7" id="KW-0378">Hydrolase</keyword>
<dbReference type="EMBL" id="DS989729">
    <property type="protein sequence ID" value="EEA06444.1"/>
    <property type="molecule type" value="Genomic_DNA"/>
</dbReference>
<dbReference type="OMA" id="STMPKFE"/>
<keyword evidence="13" id="KW-1185">Reference proteome</keyword>
<dbReference type="OrthoDB" id="196131at2759"/>
<evidence type="ECO:0000256" key="3">
    <source>
        <dbReference type="ARBA" id="ARBA00022801"/>
    </source>
</evidence>
<dbReference type="Pfam" id="PF00270">
    <property type="entry name" value="DEAD"/>
    <property type="match status" value="1"/>
</dbReference>
<dbReference type="SUPFAM" id="SSF52540">
    <property type="entry name" value="P-loop containing nucleoside triphosphate hydrolases"/>
    <property type="match status" value="1"/>
</dbReference>
<keyword evidence="4 7" id="KW-0347">Helicase</keyword>
<dbReference type="GO" id="GO:0003724">
    <property type="term" value="F:RNA helicase activity"/>
    <property type="evidence" value="ECO:0007669"/>
    <property type="project" value="UniProtKB-EC"/>
</dbReference>
<dbReference type="PROSITE" id="PS51192">
    <property type="entry name" value="HELICASE_ATP_BIND_1"/>
    <property type="match status" value="1"/>
</dbReference>
<dbReference type="eggNOG" id="KOG0331">
    <property type="taxonomic scope" value="Eukaryota"/>
</dbReference>
<dbReference type="InterPro" id="IPR011545">
    <property type="entry name" value="DEAD/DEAH_box_helicase_dom"/>
</dbReference>
<dbReference type="VEuPathDB" id="CryptoDB:CMU_009360"/>
<dbReference type="GO" id="GO:0016787">
    <property type="term" value="F:hydrolase activity"/>
    <property type="evidence" value="ECO:0007669"/>
    <property type="project" value="UniProtKB-KW"/>
</dbReference>
<dbReference type="InterPro" id="IPR027417">
    <property type="entry name" value="P-loop_NTPase"/>
</dbReference>
<dbReference type="PROSITE" id="PS00039">
    <property type="entry name" value="DEAD_ATP_HELICASE"/>
    <property type="match status" value="1"/>
</dbReference>
<dbReference type="InterPro" id="IPR001650">
    <property type="entry name" value="Helicase_C-like"/>
</dbReference>
<dbReference type="PANTHER" id="PTHR47958">
    <property type="entry name" value="ATP-DEPENDENT RNA HELICASE DBP3"/>
    <property type="match status" value="1"/>
</dbReference>
<keyword evidence="2 7" id="KW-0547">Nucleotide-binding</keyword>
<accession>B6AE03</accession>
<name>B6AE03_CRYMR</name>
<evidence type="ECO:0000256" key="1">
    <source>
        <dbReference type="ARBA" id="ARBA00012552"/>
    </source>
</evidence>
<dbReference type="Gene3D" id="3.40.50.300">
    <property type="entry name" value="P-loop containing nucleotide triphosphate hydrolases"/>
    <property type="match status" value="2"/>
</dbReference>
<evidence type="ECO:0000313" key="13">
    <source>
        <dbReference type="Proteomes" id="UP000001460"/>
    </source>
</evidence>
<proteinExistence type="inferred from homology"/>
<dbReference type="InterPro" id="IPR014001">
    <property type="entry name" value="Helicase_ATP-bd"/>
</dbReference>
<dbReference type="InterPro" id="IPR000629">
    <property type="entry name" value="RNA-helicase_DEAD-box_CS"/>
</dbReference>
<dbReference type="GeneID" id="6995924"/>
<gene>
    <name evidence="12" type="ORF">CMU_009360</name>
</gene>
<feature type="region of interest" description="Disordered" evidence="8">
    <location>
        <begin position="40"/>
        <end position="77"/>
    </location>
</feature>
<reference evidence="12" key="1">
    <citation type="submission" date="2008-06" db="EMBL/GenBank/DDBJ databases">
        <authorList>
            <person name="Lorenzi H."/>
            <person name="Inman J."/>
            <person name="Miller J."/>
            <person name="Schobel S."/>
            <person name="Amedeo P."/>
            <person name="Caler E.V."/>
            <person name="da Silva J."/>
        </authorList>
    </citation>
    <scope>NUCLEOTIDE SEQUENCE [LARGE SCALE GENOMIC DNA]</scope>
    <source>
        <strain evidence="12">RN66</strain>
    </source>
</reference>
<feature type="domain" description="DEAD-box RNA helicase Q" evidence="11">
    <location>
        <begin position="147"/>
        <end position="175"/>
    </location>
</feature>
<feature type="compositionally biased region" description="Low complexity" evidence="8">
    <location>
        <begin position="51"/>
        <end position="66"/>
    </location>
</feature>
<evidence type="ECO:0000259" key="9">
    <source>
        <dbReference type="PROSITE" id="PS51192"/>
    </source>
</evidence>
<dbReference type="SMART" id="SM00490">
    <property type="entry name" value="HELICc"/>
    <property type="match status" value="1"/>
</dbReference>
<evidence type="ECO:0000256" key="4">
    <source>
        <dbReference type="ARBA" id="ARBA00022806"/>
    </source>
</evidence>
<dbReference type="Proteomes" id="UP000001460">
    <property type="component" value="Unassembled WGS sequence"/>
</dbReference>
<dbReference type="InterPro" id="IPR014014">
    <property type="entry name" value="RNA_helicase_DEAD_Q_motif"/>
</dbReference>
<dbReference type="EC" id="3.6.4.13" evidence="1"/>
<evidence type="ECO:0000256" key="7">
    <source>
        <dbReference type="RuleBase" id="RU000492"/>
    </source>
</evidence>
<sequence length="562" mass="63452">MRHSNWSSSVASVQAGVVNNGHYSAPYPTTTNEGLPYYNNQQGRNYGGLKGSSNKGNGNNQYNINNRELPSRFSNGNTGNNSIYRHHELDDRLARIDWKSQYLIPFEKNFYFEHQNITKLSEDEANEIRKSKRITLIAGSNVPKPITSFDESSFPDFLIDALYRAGFTEPTAIQVQGWPVALSGRDMIGIAETGSGKTLGFLLPSMVHISAQPRLRYGDGPICLILAPTRELVEQIREQANRFGNILRIRNTAVYGGVPKRSQQISLRNGVEICIACPGRLIDFLEEGCTNLSRVTYLVLDEADRMLDMGFEPQIRKLVSQIRPDRQTLLWSATWPKEVQKLARDLCREEPVHINVGSIDTLKASHNIKQYIDVVDEYQKKGRLRMFLNQVMNSPTSKVLIFCETKKGADILTRELRLEGWPALCIHGDKKQEERTWVLNEFRNGTSPIMIATDVAARGLDVKDITFVVNYDFPNQMEDYIHRIGRTGRAGASGVSLSFFTADKCRLANDLVRVLREAKQDIPPELTKLGTSHYKVNQRGGPNRRGNANNNIPLGQSRFYNN</sequence>
<protein>
    <recommendedName>
        <fullName evidence="1">RNA helicase</fullName>
        <ecNumber evidence="1">3.6.4.13</ecNumber>
    </recommendedName>
</protein>
<dbReference type="STRING" id="441375.B6AE03"/>
<feature type="region of interest" description="Disordered" evidence="8">
    <location>
        <begin position="533"/>
        <end position="562"/>
    </location>
</feature>
<evidence type="ECO:0000313" key="12">
    <source>
        <dbReference type="EMBL" id="EEA06444.1"/>
    </source>
</evidence>
<evidence type="ECO:0000259" key="11">
    <source>
        <dbReference type="PROSITE" id="PS51195"/>
    </source>
</evidence>
<dbReference type="FunFam" id="3.40.50.300:FF:000079">
    <property type="entry name" value="probable ATP-dependent RNA helicase DDX17"/>
    <property type="match status" value="1"/>
</dbReference>
<feature type="domain" description="Helicase ATP-binding" evidence="9">
    <location>
        <begin position="178"/>
        <end position="353"/>
    </location>
</feature>
<keyword evidence="5 7" id="KW-0067">ATP-binding</keyword>
<dbReference type="PROSITE" id="PS51195">
    <property type="entry name" value="Q_MOTIF"/>
    <property type="match status" value="1"/>
</dbReference>
<evidence type="ECO:0000259" key="10">
    <source>
        <dbReference type="PROSITE" id="PS51194"/>
    </source>
</evidence>
<evidence type="ECO:0000256" key="5">
    <source>
        <dbReference type="ARBA" id="ARBA00022840"/>
    </source>
</evidence>
<evidence type="ECO:0000256" key="6">
    <source>
        <dbReference type="PROSITE-ProRule" id="PRU00552"/>
    </source>
</evidence>
<dbReference type="CDD" id="cd17966">
    <property type="entry name" value="DEADc_DDX5_DDX17"/>
    <property type="match status" value="1"/>
</dbReference>